<dbReference type="AlphaFoldDB" id="A0A8H3F1I7"/>
<protein>
    <recommendedName>
        <fullName evidence="8">O-methyltransferase domain-containing protein</fullName>
    </recommendedName>
</protein>
<keyword evidence="1" id="KW-0489">Methyltransferase</keyword>
<gene>
    <name evidence="6" type="ORF">HETSPECPRED_002597</name>
</gene>
<dbReference type="InterPro" id="IPR012967">
    <property type="entry name" value="COMT_dimerisation"/>
</dbReference>
<evidence type="ECO:0008006" key="8">
    <source>
        <dbReference type="Google" id="ProtNLM"/>
    </source>
</evidence>
<keyword evidence="7" id="KW-1185">Reference proteome</keyword>
<dbReference type="InterPro" id="IPR016461">
    <property type="entry name" value="COMT-like"/>
</dbReference>
<dbReference type="GO" id="GO:0008171">
    <property type="term" value="F:O-methyltransferase activity"/>
    <property type="evidence" value="ECO:0007669"/>
    <property type="project" value="InterPro"/>
</dbReference>
<reference evidence="6" key="1">
    <citation type="submission" date="2021-03" db="EMBL/GenBank/DDBJ databases">
        <authorList>
            <person name="Tagirdzhanova G."/>
        </authorList>
    </citation>
    <scope>NUCLEOTIDE SEQUENCE</scope>
</reference>
<dbReference type="PANTHER" id="PTHR43712">
    <property type="entry name" value="PUTATIVE (AFU_ORTHOLOGUE AFUA_4G14580)-RELATED"/>
    <property type="match status" value="1"/>
</dbReference>
<evidence type="ECO:0000259" key="4">
    <source>
        <dbReference type="Pfam" id="PF00891"/>
    </source>
</evidence>
<dbReference type="InterPro" id="IPR001077">
    <property type="entry name" value="COMT_C"/>
</dbReference>
<name>A0A8H3F1I7_9LECA</name>
<feature type="domain" description="O-methyltransferase C-terminal" evidence="4">
    <location>
        <begin position="223"/>
        <end position="291"/>
    </location>
</feature>
<dbReference type="SUPFAM" id="SSF46785">
    <property type="entry name" value="Winged helix' DNA-binding domain"/>
    <property type="match status" value="1"/>
</dbReference>
<evidence type="ECO:0000256" key="3">
    <source>
        <dbReference type="ARBA" id="ARBA00022691"/>
    </source>
</evidence>
<dbReference type="Pfam" id="PF00891">
    <property type="entry name" value="Methyltransf_2"/>
    <property type="match status" value="2"/>
</dbReference>
<evidence type="ECO:0000256" key="2">
    <source>
        <dbReference type="ARBA" id="ARBA00022679"/>
    </source>
</evidence>
<dbReference type="Proteomes" id="UP000664521">
    <property type="component" value="Unassembled WGS sequence"/>
</dbReference>
<dbReference type="Gene3D" id="3.40.50.150">
    <property type="entry name" value="Vaccinia Virus protein VP39"/>
    <property type="match status" value="1"/>
</dbReference>
<accession>A0A8H3F1I7</accession>
<proteinExistence type="predicted"/>
<comment type="caution">
    <text evidence="6">The sequence shown here is derived from an EMBL/GenBank/DDBJ whole genome shotgun (WGS) entry which is preliminary data.</text>
</comment>
<keyword evidence="2" id="KW-0808">Transferase</keyword>
<feature type="domain" description="O-methyltransferase C-terminal" evidence="4">
    <location>
        <begin position="323"/>
        <end position="405"/>
    </location>
</feature>
<evidence type="ECO:0000256" key="1">
    <source>
        <dbReference type="ARBA" id="ARBA00022603"/>
    </source>
</evidence>
<evidence type="ECO:0000313" key="7">
    <source>
        <dbReference type="Proteomes" id="UP000664521"/>
    </source>
</evidence>
<organism evidence="6 7">
    <name type="scientific">Heterodermia speciosa</name>
    <dbReference type="NCBI Taxonomy" id="116794"/>
    <lineage>
        <taxon>Eukaryota</taxon>
        <taxon>Fungi</taxon>
        <taxon>Dikarya</taxon>
        <taxon>Ascomycota</taxon>
        <taxon>Pezizomycotina</taxon>
        <taxon>Lecanoromycetes</taxon>
        <taxon>OSLEUM clade</taxon>
        <taxon>Lecanoromycetidae</taxon>
        <taxon>Caliciales</taxon>
        <taxon>Physciaceae</taxon>
        <taxon>Heterodermia</taxon>
    </lineage>
</organism>
<dbReference type="InterPro" id="IPR029063">
    <property type="entry name" value="SAM-dependent_MTases_sf"/>
</dbReference>
<dbReference type="PROSITE" id="PS51683">
    <property type="entry name" value="SAM_OMT_II"/>
    <property type="match status" value="1"/>
</dbReference>
<dbReference type="Pfam" id="PF08100">
    <property type="entry name" value="Dimerisation"/>
    <property type="match status" value="1"/>
</dbReference>
<evidence type="ECO:0000259" key="5">
    <source>
        <dbReference type="Pfam" id="PF08100"/>
    </source>
</evidence>
<dbReference type="Gene3D" id="1.10.10.10">
    <property type="entry name" value="Winged helix-like DNA-binding domain superfamily/Winged helix DNA-binding domain"/>
    <property type="match status" value="1"/>
</dbReference>
<feature type="domain" description="O-methyltransferase dimerisation" evidence="5">
    <location>
        <begin position="66"/>
        <end position="134"/>
    </location>
</feature>
<dbReference type="EMBL" id="CAJPDS010000016">
    <property type="protein sequence ID" value="CAF9915843.1"/>
    <property type="molecule type" value="Genomic_DNA"/>
</dbReference>
<dbReference type="OrthoDB" id="3340390at2759"/>
<dbReference type="PANTHER" id="PTHR43712:SF1">
    <property type="entry name" value="HYPOTHETICAL O-METHYLTRANSFERASE (EUROFUNG)-RELATED"/>
    <property type="match status" value="1"/>
</dbReference>
<evidence type="ECO:0000313" key="6">
    <source>
        <dbReference type="EMBL" id="CAF9915843.1"/>
    </source>
</evidence>
<dbReference type="InterPro" id="IPR036390">
    <property type="entry name" value="WH_DNA-bd_sf"/>
</dbReference>
<dbReference type="GO" id="GO:0046983">
    <property type="term" value="F:protein dimerization activity"/>
    <property type="evidence" value="ECO:0007669"/>
    <property type="project" value="InterPro"/>
</dbReference>
<dbReference type="InterPro" id="IPR036388">
    <property type="entry name" value="WH-like_DNA-bd_sf"/>
</dbReference>
<sequence length="428" mass="47632">MEKPIGVSPKAEAILAKINQDSQALRCQEPYARSNLLDAARSLIAELETPGEMISRATWAEPALLATLKTAVDLKLFDELIEDDGAPKSIRRLAEATGSEELLIGRIIKHLVAMKIVEESGADSVAATKISKALAIPKYRDGIVMMSDFLIMPCMKIPQYLARNGYRNPQDATDCPFQSAQDTTKICFEYLAERPKLQECFNNYMGGRRQGERSWFDPDYFPVEDKLQHTELNDSTPLLVDVGGGLGHDAEAFRKSYPDLPGRIIVQDLPRSVEQAAPVGRGIEMLSHDFFSPQPIHGESPQPRHPIPSHFLCQTATDNPLSLAGARFYFLHSVLHNWCDAQCRNILAQLVKVMESGSTVLINDFVVPDQNPHWLMTSLDLIMMGMSAATERTGRQWGRLLGEVGLGIVRIWGHPDSTESLIEAELRR</sequence>
<dbReference type="SUPFAM" id="SSF53335">
    <property type="entry name" value="S-adenosyl-L-methionine-dependent methyltransferases"/>
    <property type="match status" value="1"/>
</dbReference>
<keyword evidence="3" id="KW-0949">S-adenosyl-L-methionine</keyword>
<dbReference type="GO" id="GO:0032259">
    <property type="term" value="P:methylation"/>
    <property type="evidence" value="ECO:0007669"/>
    <property type="project" value="UniProtKB-KW"/>
</dbReference>